<evidence type="ECO:0000313" key="7">
    <source>
        <dbReference type="Proteomes" id="UP000598227"/>
    </source>
</evidence>
<feature type="domain" description="HTH lysR-type" evidence="5">
    <location>
        <begin position="1"/>
        <end position="58"/>
    </location>
</feature>
<comment type="caution">
    <text evidence="6">The sequence shown here is derived from an EMBL/GenBank/DDBJ whole genome shotgun (WGS) entry which is preliminary data.</text>
</comment>
<dbReference type="Pfam" id="PF00126">
    <property type="entry name" value="HTH_1"/>
    <property type="match status" value="1"/>
</dbReference>
<dbReference type="RefSeq" id="WP_192567273.1">
    <property type="nucleotide sequence ID" value="NZ_JACZEP010000005.1"/>
</dbReference>
<gene>
    <name evidence="6" type="ORF">IHE39_16925</name>
</gene>
<dbReference type="InterPro" id="IPR036390">
    <property type="entry name" value="WH_DNA-bd_sf"/>
</dbReference>
<dbReference type="SUPFAM" id="SSF53850">
    <property type="entry name" value="Periplasmic binding protein-like II"/>
    <property type="match status" value="1"/>
</dbReference>
<name>A0ABR9GQM1_9HYPH</name>
<accession>A0ABR9GQM1</accession>
<dbReference type="Gene3D" id="1.10.10.10">
    <property type="entry name" value="Winged helix-like DNA-binding domain superfamily/Winged helix DNA-binding domain"/>
    <property type="match status" value="1"/>
</dbReference>
<proteinExistence type="inferred from homology"/>
<organism evidence="6 7">
    <name type="scientific">Aminobacter carboxidus</name>
    <dbReference type="NCBI Taxonomy" id="376165"/>
    <lineage>
        <taxon>Bacteria</taxon>
        <taxon>Pseudomonadati</taxon>
        <taxon>Pseudomonadota</taxon>
        <taxon>Alphaproteobacteria</taxon>
        <taxon>Hyphomicrobiales</taxon>
        <taxon>Phyllobacteriaceae</taxon>
        <taxon>Aminobacter</taxon>
    </lineage>
</organism>
<sequence>MTLEQLRIFLAVAEREHVTRAAEALNLTQSTVSGAIHALETRHDVKLFHRVGRRIELTEAGKALAEEAKAILARVRVAETAMADLGGIRRGTLSVFASQTIASYWLPRLLVHFHCRYPQVDLKIEVGNTAQCTKAVMVGAADIGFIEGTIDEPSVSVELVATDRLVIVVGSNHPWASRPPALIHELHQTEWVLREPGSGTRSSFEDALRTHGLDPNHLRVAIELPSNEAICAAVEAGQFATALSETVVQAAVSTGKLITLPLALPSRGFSLIRHRERHRTRASETFRELVVGECKDRSNGPVHLAS</sequence>
<keyword evidence="7" id="KW-1185">Reference proteome</keyword>
<evidence type="ECO:0000256" key="2">
    <source>
        <dbReference type="ARBA" id="ARBA00023015"/>
    </source>
</evidence>
<evidence type="ECO:0000256" key="1">
    <source>
        <dbReference type="ARBA" id="ARBA00009437"/>
    </source>
</evidence>
<keyword evidence="3" id="KW-0238">DNA-binding</keyword>
<dbReference type="SUPFAM" id="SSF46785">
    <property type="entry name" value="Winged helix' DNA-binding domain"/>
    <property type="match status" value="1"/>
</dbReference>
<protein>
    <submittedName>
        <fullName evidence="6">LysR family transcriptional regulator</fullName>
    </submittedName>
</protein>
<keyword evidence="4" id="KW-0804">Transcription</keyword>
<comment type="similarity">
    <text evidence="1">Belongs to the LysR transcriptional regulatory family.</text>
</comment>
<evidence type="ECO:0000313" key="6">
    <source>
        <dbReference type="EMBL" id="MBE1205981.1"/>
    </source>
</evidence>
<evidence type="ECO:0000256" key="4">
    <source>
        <dbReference type="ARBA" id="ARBA00023163"/>
    </source>
</evidence>
<dbReference type="PANTHER" id="PTHR30126">
    <property type="entry name" value="HTH-TYPE TRANSCRIPTIONAL REGULATOR"/>
    <property type="match status" value="1"/>
</dbReference>
<dbReference type="EMBL" id="JACZEP010000005">
    <property type="protein sequence ID" value="MBE1205981.1"/>
    <property type="molecule type" value="Genomic_DNA"/>
</dbReference>
<dbReference type="PRINTS" id="PR00039">
    <property type="entry name" value="HTHLYSR"/>
</dbReference>
<dbReference type="PROSITE" id="PS50931">
    <property type="entry name" value="HTH_LYSR"/>
    <property type="match status" value="1"/>
</dbReference>
<dbReference type="InterPro" id="IPR036388">
    <property type="entry name" value="WH-like_DNA-bd_sf"/>
</dbReference>
<dbReference type="Pfam" id="PF03466">
    <property type="entry name" value="LysR_substrate"/>
    <property type="match status" value="1"/>
</dbReference>
<evidence type="ECO:0000259" key="5">
    <source>
        <dbReference type="PROSITE" id="PS50931"/>
    </source>
</evidence>
<keyword evidence="2" id="KW-0805">Transcription regulation</keyword>
<reference evidence="6 7" key="1">
    <citation type="submission" date="2020-09" db="EMBL/GenBank/DDBJ databases">
        <title>Draft Genome Sequence of Aminobacter carboxidus type strain DSM 1086, a soil Gram-negative carboxydobacterium.</title>
        <authorList>
            <person name="Turrini P."/>
            <person name="Tescari M."/>
            <person name="Artuso I."/>
            <person name="Lugli G.A."/>
            <person name="Frangipani E."/>
            <person name="Ventura M."/>
            <person name="Visca P."/>
        </authorList>
    </citation>
    <scope>NUCLEOTIDE SEQUENCE [LARGE SCALE GENOMIC DNA]</scope>
    <source>
        <strain evidence="6 7">DSM 1086</strain>
    </source>
</reference>
<dbReference type="Proteomes" id="UP000598227">
    <property type="component" value="Unassembled WGS sequence"/>
</dbReference>
<dbReference type="InterPro" id="IPR000847">
    <property type="entry name" value="LysR_HTH_N"/>
</dbReference>
<dbReference type="CDD" id="cd08420">
    <property type="entry name" value="PBP2_CysL_like"/>
    <property type="match status" value="1"/>
</dbReference>
<dbReference type="PANTHER" id="PTHR30126:SF39">
    <property type="entry name" value="HTH-TYPE TRANSCRIPTIONAL REGULATOR CYSL"/>
    <property type="match status" value="1"/>
</dbReference>
<dbReference type="Gene3D" id="3.40.190.290">
    <property type="match status" value="1"/>
</dbReference>
<dbReference type="InterPro" id="IPR005119">
    <property type="entry name" value="LysR_subst-bd"/>
</dbReference>
<evidence type="ECO:0000256" key="3">
    <source>
        <dbReference type="ARBA" id="ARBA00023125"/>
    </source>
</evidence>